<dbReference type="AlphaFoldDB" id="A3ZRY2"/>
<gene>
    <name evidence="1" type="ORF">DSM3645_12826</name>
</gene>
<evidence type="ECO:0000313" key="2">
    <source>
        <dbReference type="Proteomes" id="UP000004358"/>
    </source>
</evidence>
<dbReference type="Proteomes" id="UP000004358">
    <property type="component" value="Unassembled WGS sequence"/>
</dbReference>
<sequence>MKYFYFDEGKQKGIDGGSPKEATLPEVLTAWDAMSGEPLSFLGIVNDADVTVQFLWEEDQSMVIDVPVPDRSGSWTKSSDAAECQQIITDFYADADPTQIDGMTFEEW</sequence>
<dbReference type="eggNOG" id="ENOG5033MC6">
    <property type="taxonomic scope" value="Bacteria"/>
</dbReference>
<reference evidence="1 2" key="1">
    <citation type="submission" date="2006-02" db="EMBL/GenBank/DDBJ databases">
        <authorList>
            <person name="Amann R."/>
            <person name="Ferriera S."/>
            <person name="Johnson J."/>
            <person name="Kravitz S."/>
            <person name="Halpern A."/>
            <person name="Remington K."/>
            <person name="Beeson K."/>
            <person name="Tran B."/>
            <person name="Rogers Y.-H."/>
            <person name="Friedman R."/>
            <person name="Venter J.C."/>
        </authorList>
    </citation>
    <scope>NUCLEOTIDE SEQUENCE [LARGE SCALE GENOMIC DNA]</scope>
    <source>
        <strain evidence="1 2">DSM 3645</strain>
    </source>
</reference>
<dbReference type="EMBL" id="AANZ01000007">
    <property type="protein sequence ID" value="EAQ80904.1"/>
    <property type="molecule type" value="Genomic_DNA"/>
</dbReference>
<dbReference type="OrthoDB" id="279832at2"/>
<comment type="caution">
    <text evidence="1">The sequence shown here is derived from an EMBL/GenBank/DDBJ whole genome shotgun (WGS) entry which is preliminary data.</text>
</comment>
<name>A3ZRY2_9BACT</name>
<protein>
    <submittedName>
        <fullName evidence="1">Uncharacterized protein</fullName>
    </submittedName>
</protein>
<dbReference type="HOGENOM" id="CLU_172303_0_0_0"/>
<organism evidence="1 2">
    <name type="scientific">Blastopirellula marina DSM 3645</name>
    <dbReference type="NCBI Taxonomy" id="314230"/>
    <lineage>
        <taxon>Bacteria</taxon>
        <taxon>Pseudomonadati</taxon>
        <taxon>Planctomycetota</taxon>
        <taxon>Planctomycetia</taxon>
        <taxon>Pirellulales</taxon>
        <taxon>Pirellulaceae</taxon>
        <taxon>Blastopirellula</taxon>
    </lineage>
</organism>
<evidence type="ECO:0000313" key="1">
    <source>
        <dbReference type="EMBL" id="EAQ80904.1"/>
    </source>
</evidence>
<dbReference type="RefSeq" id="WP_002650464.1">
    <property type="nucleotide sequence ID" value="NZ_CH672376.1"/>
</dbReference>
<accession>A3ZRY2</accession>
<proteinExistence type="predicted"/>